<dbReference type="EC" id="2.1.1.-" evidence="7"/>
<dbReference type="Proteomes" id="UP001230156">
    <property type="component" value="Unassembled WGS sequence"/>
</dbReference>
<sequence length="144" mass="16202">MRRIAVRHSPVHGRGLFALTQISEGDRIIEYKGRRVSWESSEAVDHSHTFLFGLDNGQVVDGAQGGNSARWINHSCEPNAEVQEEEDRLFVTALRTIEAGTELSIDYGLQVDVRKTKALKKLYECRCRARACRGTMLQLRSGKS</sequence>
<dbReference type="GO" id="GO:0032259">
    <property type="term" value="P:methylation"/>
    <property type="evidence" value="ECO:0007669"/>
    <property type="project" value="UniProtKB-KW"/>
</dbReference>
<accession>A0ABU0YG45</accession>
<dbReference type="InterPro" id="IPR001214">
    <property type="entry name" value="SET_dom"/>
</dbReference>
<dbReference type="GO" id="GO:0008168">
    <property type="term" value="F:methyltransferase activity"/>
    <property type="evidence" value="ECO:0007669"/>
    <property type="project" value="UniProtKB-KW"/>
</dbReference>
<organism evidence="7 8">
    <name type="scientific">Dongia sedimenti</name>
    <dbReference type="NCBI Taxonomy" id="3064282"/>
    <lineage>
        <taxon>Bacteria</taxon>
        <taxon>Pseudomonadati</taxon>
        <taxon>Pseudomonadota</taxon>
        <taxon>Alphaproteobacteria</taxon>
        <taxon>Rhodospirillales</taxon>
        <taxon>Dongiaceae</taxon>
        <taxon>Dongia</taxon>
    </lineage>
</organism>
<keyword evidence="3 7" id="KW-0489">Methyltransferase</keyword>
<keyword evidence="8" id="KW-1185">Reference proteome</keyword>
<dbReference type="EMBL" id="JAUYVI010000001">
    <property type="protein sequence ID" value="MDQ7246165.1"/>
    <property type="molecule type" value="Genomic_DNA"/>
</dbReference>
<dbReference type="InterPro" id="IPR046341">
    <property type="entry name" value="SET_dom_sf"/>
</dbReference>
<evidence type="ECO:0000259" key="6">
    <source>
        <dbReference type="PROSITE" id="PS50280"/>
    </source>
</evidence>
<keyword evidence="5" id="KW-0949">S-adenosyl-L-methionine</keyword>
<comment type="subcellular location">
    <subcellularLocation>
        <location evidence="1">Chromosome</location>
    </subcellularLocation>
</comment>
<dbReference type="PANTHER" id="PTHR22884">
    <property type="entry name" value="SET DOMAIN PROTEINS"/>
    <property type="match status" value="1"/>
</dbReference>
<dbReference type="Gene3D" id="2.170.270.10">
    <property type="entry name" value="SET domain"/>
    <property type="match status" value="1"/>
</dbReference>
<dbReference type="InterPro" id="IPR050777">
    <property type="entry name" value="SET2_Histone-Lys_MeTrsfase"/>
</dbReference>
<protein>
    <submittedName>
        <fullName evidence="7">SET domain-containing protein</fullName>
        <ecNumber evidence="7">2.1.1.-</ecNumber>
    </submittedName>
</protein>
<gene>
    <name evidence="7" type="ORF">Q8A70_00745</name>
</gene>
<dbReference type="RefSeq" id="WP_379953538.1">
    <property type="nucleotide sequence ID" value="NZ_JAUYVI010000001.1"/>
</dbReference>
<proteinExistence type="predicted"/>
<feature type="domain" description="SET" evidence="6">
    <location>
        <begin position="2"/>
        <end position="108"/>
    </location>
</feature>
<evidence type="ECO:0000256" key="2">
    <source>
        <dbReference type="ARBA" id="ARBA00022454"/>
    </source>
</evidence>
<keyword evidence="2" id="KW-0158">Chromosome</keyword>
<keyword evidence="4 7" id="KW-0808">Transferase</keyword>
<evidence type="ECO:0000313" key="8">
    <source>
        <dbReference type="Proteomes" id="UP001230156"/>
    </source>
</evidence>
<reference evidence="8" key="1">
    <citation type="submission" date="2023-08" db="EMBL/GenBank/DDBJ databases">
        <title>Rhodospirillaceae gen. nov., a novel taxon isolated from the Yangtze River Yuezi River estuary sludge.</title>
        <authorList>
            <person name="Ruan L."/>
        </authorList>
    </citation>
    <scope>NUCLEOTIDE SEQUENCE [LARGE SCALE GENOMIC DNA]</scope>
    <source>
        <strain evidence="8">R-7</strain>
    </source>
</reference>
<comment type="caution">
    <text evidence="7">The sequence shown here is derived from an EMBL/GenBank/DDBJ whole genome shotgun (WGS) entry which is preliminary data.</text>
</comment>
<dbReference type="SUPFAM" id="SSF82199">
    <property type="entry name" value="SET domain"/>
    <property type="match status" value="1"/>
</dbReference>
<evidence type="ECO:0000313" key="7">
    <source>
        <dbReference type="EMBL" id="MDQ7246165.1"/>
    </source>
</evidence>
<dbReference type="Pfam" id="PF00856">
    <property type="entry name" value="SET"/>
    <property type="match status" value="1"/>
</dbReference>
<evidence type="ECO:0000256" key="3">
    <source>
        <dbReference type="ARBA" id="ARBA00022603"/>
    </source>
</evidence>
<evidence type="ECO:0000256" key="5">
    <source>
        <dbReference type="ARBA" id="ARBA00022691"/>
    </source>
</evidence>
<dbReference type="SMART" id="SM00317">
    <property type="entry name" value="SET"/>
    <property type="match status" value="1"/>
</dbReference>
<evidence type="ECO:0000256" key="1">
    <source>
        <dbReference type="ARBA" id="ARBA00004286"/>
    </source>
</evidence>
<evidence type="ECO:0000256" key="4">
    <source>
        <dbReference type="ARBA" id="ARBA00022679"/>
    </source>
</evidence>
<dbReference type="PROSITE" id="PS50280">
    <property type="entry name" value="SET"/>
    <property type="match status" value="1"/>
</dbReference>
<name>A0ABU0YG45_9PROT</name>